<feature type="coiled-coil region" evidence="1">
    <location>
        <begin position="23"/>
        <end position="105"/>
    </location>
</feature>
<dbReference type="Proteomes" id="UP000274131">
    <property type="component" value="Unassembled WGS sequence"/>
</dbReference>
<evidence type="ECO:0000313" key="3">
    <source>
        <dbReference type="Proteomes" id="UP000274131"/>
    </source>
</evidence>
<evidence type="ECO:0000256" key="1">
    <source>
        <dbReference type="SAM" id="Coils"/>
    </source>
</evidence>
<dbReference type="WBParaSite" id="EVEC_0001042901-mRNA-1">
    <property type="protein sequence ID" value="EVEC_0001042901-mRNA-1"/>
    <property type="gene ID" value="EVEC_0001042901"/>
</dbReference>
<organism evidence="4">
    <name type="scientific">Enterobius vermicularis</name>
    <name type="common">Human pinworm</name>
    <dbReference type="NCBI Taxonomy" id="51028"/>
    <lineage>
        <taxon>Eukaryota</taxon>
        <taxon>Metazoa</taxon>
        <taxon>Ecdysozoa</taxon>
        <taxon>Nematoda</taxon>
        <taxon>Chromadorea</taxon>
        <taxon>Rhabditida</taxon>
        <taxon>Spirurina</taxon>
        <taxon>Oxyuridomorpha</taxon>
        <taxon>Oxyuroidea</taxon>
        <taxon>Oxyuridae</taxon>
        <taxon>Enterobius</taxon>
    </lineage>
</organism>
<evidence type="ECO:0000313" key="4">
    <source>
        <dbReference type="WBParaSite" id="EVEC_0001042901-mRNA-1"/>
    </source>
</evidence>
<accession>A0A0N4VHX8</accession>
<sequence>MSAKMKRIEEDRERELTDHGSVLAEMQQRYAKERANAAQMERQIAELYKKLHEKETNSSFNEEKYASLVAEMNAVKDEKEKWRSKAEKTLTVQMLESELENLKVQFKFIFYFLTHVINGNLHIAELH</sequence>
<dbReference type="EMBL" id="UXUI01010286">
    <property type="protein sequence ID" value="VDD95021.1"/>
    <property type="molecule type" value="Genomic_DNA"/>
</dbReference>
<evidence type="ECO:0000313" key="2">
    <source>
        <dbReference type="EMBL" id="VDD95021.1"/>
    </source>
</evidence>
<reference evidence="2 3" key="2">
    <citation type="submission" date="2018-10" db="EMBL/GenBank/DDBJ databases">
        <authorList>
            <consortium name="Pathogen Informatics"/>
        </authorList>
    </citation>
    <scope>NUCLEOTIDE SEQUENCE [LARGE SCALE GENOMIC DNA]</scope>
</reference>
<dbReference type="OrthoDB" id="9898580at2759"/>
<gene>
    <name evidence="2" type="ORF">EVEC_LOCUS9772</name>
</gene>
<proteinExistence type="predicted"/>
<keyword evidence="3" id="KW-1185">Reference proteome</keyword>
<name>A0A0N4VHX8_ENTVE</name>
<reference evidence="4" key="1">
    <citation type="submission" date="2017-02" db="UniProtKB">
        <authorList>
            <consortium name="WormBaseParasite"/>
        </authorList>
    </citation>
    <scope>IDENTIFICATION</scope>
</reference>
<dbReference type="AlphaFoldDB" id="A0A0N4VHX8"/>
<protein>
    <submittedName>
        <fullName evidence="4">Coiled-coil domain-containing protein 176</fullName>
    </submittedName>
</protein>
<keyword evidence="1" id="KW-0175">Coiled coil</keyword>